<accession>A0A2A6BL15</accession>
<protein>
    <submittedName>
        <fullName evidence="1">RING-type domain-containing protein</fullName>
    </submittedName>
</protein>
<name>A0A2A6BL15_PRIPA</name>
<dbReference type="SMART" id="SM00184">
    <property type="entry name" value="RING"/>
    <property type="match status" value="2"/>
</dbReference>
<proteinExistence type="predicted"/>
<reference evidence="2" key="1">
    <citation type="journal article" date="2008" name="Nat. Genet.">
        <title>The Pristionchus pacificus genome provides a unique perspective on nematode lifestyle and parasitism.</title>
        <authorList>
            <person name="Dieterich C."/>
            <person name="Clifton S.W."/>
            <person name="Schuster L.N."/>
            <person name="Chinwalla A."/>
            <person name="Delehaunty K."/>
            <person name="Dinkelacker I."/>
            <person name="Fulton L."/>
            <person name="Fulton R."/>
            <person name="Godfrey J."/>
            <person name="Minx P."/>
            <person name="Mitreva M."/>
            <person name="Roeseler W."/>
            <person name="Tian H."/>
            <person name="Witte H."/>
            <person name="Yang S.P."/>
            <person name="Wilson R.K."/>
            <person name="Sommer R.J."/>
        </authorList>
    </citation>
    <scope>NUCLEOTIDE SEQUENCE [LARGE SCALE GENOMIC DNA]</scope>
    <source>
        <strain evidence="2">PS312</strain>
    </source>
</reference>
<reference evidence="1" key="2">
    <citation type="submission" date="2022-06" db="UniProtKB">
        <authorList>
            <consortium name="EnsemblMetazoa"/>
        </authorList>
    </citation>
    <scope>IDENTIFICATION</scope>
    <source>
        <strain evidence="1">PS312</strain>
    </source>
</reference>
<organism evidence="1 2">
    <name type="scientific">Pristionchus pacificus</name>
    <name type="common">Parasitic nematode worm</name>
    <dbReference type="NCBI Taxonomy" id="54126"/>
    <lineage>
        <taxon>Eukaryota</taxon>
        <taxon>Metazoa</taxon>
        <taxon>Ecdysozoa</taxon>
        <taxon>Nematoda</taxon>
        <taxon>Chromadorea</taxon>
        <taxon>Rhabditida</taxon>
        <taxon>Rhabditina</taxon>
        <taxon>Diplogasteromorpha</taxon>
        <taxon>Diplogasteroidea</taxon>
        <taxon>Neodiplogasteridae</taxon>
        <taxon>Pristionchus</taxon>
    </lineage>
</organism>
<keyword evidence="2" id="KW-1185">Reference proteome</keyword>
<dbReference type="PROSITE" id="PS50089">
    <property type="entry name" value="ZF_RING_2"/>
    <property type="match status" value="1"/>
</dbReference>
<dbReference type="AlphaFoldDB" id="A0A2A6BL15"/>
<accession>A0A8R1YGU9</accession>
<dbReference type="Proteomes" id="UP000005239">
    <property type="component" value="Unassembled WGS sequence"/>
</dbReference>
<evidence type="ECO:0000313" key="1">
    <source>
        <dbReference type="EnsemblMetazoa" id="PPA10718.1"/>
    </source>
</evidence>
<dbReference type="SUPFAM" id="SSF57850">
    <property type="entry name" value="RING/U-box"/>
    <property type="match status" value="1"/>
</dbReference>
<dbReference type="InterPro" id="IPR017907">
    <property type="entry name" value="Znf_RING_CS"/>
</dbReference>
<dbReference type="EnsemblMetazoa" id="PPA10718.1">
    <property type="protein sequence ID" value="PPA10718.1"/>
    <property type="gene ID" value="WBGene00100272"/>
</dbReference>
<dbReference type="PANTHER" id="PTHR16450">
    <property type="entry name" value="RING FINGER PROTEIN 186"/>
    <property type="match status" value="1"/>
</dbReference>
<dbReference type="PANTHER" id="PTHR16450:SF1">
    <property type="entry name" value="PROTEIN CBG12045"/>
    <property type="match status" value="1"/>
</dbReference>
<evidence type="ECO:0000313" key="2">
    <source>
        <dbReference type="Proteomes" id="UP000005239"/>
    </source>
</evidence>
<dbReference type="PROSITE" id="PS00518">
    <property type="entry name" value="ZF_RING_1"/>
    <property type="match status" value="2"/>
</dbReference>
<sequence>MRFLPDSLISSSMLCPVYDDSMKSEIAQMEAYLHGDSLQTTHGDFPTTHDAFEDDDDEAAMDATVQAARDNFIQSLRAVDEESYHRGDRFSRACRACDRDHPDSRVVSRACLHIVCGECAAFAYEECPICRIPTAFAPLLEDPRAPRACTSCYWPSPAERALLSACGHAVCRACAYTASGRAEGRGEAVHCTMCGVHSELIPIEEELIEDVDSITRRFACMEH</sequence>
<gene>
    <name evidence="1" type="primary">WBGene00100272</name>
</gene>
<dbReference type="InterPro" id="IPR001841">
    <property type="entry name" value="Znf_RING"/>
</dbReference>